<evidence type="ECO:0000256" key="4">
    <source>
        <dbReference type="ARBA" id="ARBA00022801"/>
    </source>
</evidence>
<dbReference type="GO" id="GO:0016020">
    <property type="term" value="C:membrane"/>
    <property type="evidence" value="ECO:0007669"/>
    <property type="project" value="UniProtKB-SubCell"/>
</dbReference>
<comment type="subcellular location">
    <subcellularLocation>
        <location evidence="1">Membrane</location>
        <topology evidence="1">Multi-pass membrane protein</topology>
    </subcellularLocation>
</comment>
<dbReference type="InterPro" id="IPR022764">
    <property type="entry name" value="Peptidase_S54_rhomboid_dom"/>
</dbReference>
<keyword evidence="4" id="KW-0378">Hydrolase</keyword>
<dbReference type="Gene3D" id="3.30.70.2350">
    <property type="match status" value="1"/>
</dbReference>
<evidence type="ECO:0000256" key="7">
    <source>
        <dbReference type="SAM" id="Phobius"/>
    </source>
</evidence>
<proteinExistence type="inferred from homology"/>
<feature type="domain" description="Peptidase S54 rhomboid" evidence="8">
    <location>
        <begin position="149"/>
        <end position="282"/>
    </location>
</feature>
<evidence type="ECO:0000256" key="2">
    <source>
        <dbReference type="ARBA" id="ARBA00009045"/>
    </source>
</evidence>
<feature type="transmembrane region" description="Helical" evidence="7">
    <location>
        <begin position="154"/>
        <end position="175"/>
    </location>
</feature>
<keyword evidence="10" id="KW-0645">Protease</keyword>
<dbReference type="InterPro" id="IPR050925">
    <property type="entry name" value="Rhomboid_protease_S54"/>
</dbReference>
<dbReference type="PANTHER" id="PTHR43731:SF14">
    <property type="entry name" value="PRESENILIN-ASSOCIATED RHOMBOID-LIKE PROTEIN, MITOCHONDRIAL"/>
    <property type="match status" value="1"/>
</dbReference>
<reference evidence="10" key="1">
    <citation type="journal article" date="2020" name="mSystems">
        <title>Genome- and Community-Level Interaction Insights into Carbon Utilization and Element Cycling Functions of Hydrothermarchaeota in Hydrothermal Sediment.</title>
        <authorList>
            <person name="Zhou Z."/>
            <person name="Liu Y."/>
            <person name="Xu W."/>
            <person name="Pan J."/>
            <person name="Luo Z.H."/>
            <person name="Li M."/>
        </authorList>
    </citation>
    <scope>NUCLEOTIDE SEQUENCE [LARGE SCALE GENOMIC DNA]</scope>
    <source>
        <strain evidence="10">SpSt-508</strain>
    </source>
</reference>
<dbReference type="InterPro" id="IPR038236">
    <property type="entry name" value="GlpG_N_sf"/>
</dbReference>
<evidence type="ECO:0000313" key="10">
    <source>
        <dbReference type="EMBL" id="HGT40860.1"/>
    </source>
</evidence>
<feature type="transmembrane region" description="Helical" evidence="7">
    <location>
        <begin position="187"/>
        <end position="204"/>
    </location>
</feature>
<dbReference type="InterPro" id="IPR035952">
    <property type="entry name" value="Rhomboid-like_sf"/>
</dbReference>
<evidence type="ECO:0000256" key="6">
    <source>
        <dbReference type="ARBA" id="ARBA00023136"/>
    </source>
</evidence>
<comment type="caution">
    <text evidence="10">The sequence shown here is derived from an EMBL/GenBank/DDBJ whole genome shotgun (WGS) entry which is preliminary data.</text>
</comment>
<dbReference type="EMBL" id="DSVQ01000019">
    <property type="protein sequence ID" value="HGT40860.1"/>
    <property type="molecule type" value="Genomic_DNA"/>
</dbReference>
<evidence type="ECO:0000259" key="8">
    <source>
        <dbReference type="Pfam" id="PF01694"/>
    </source>
</evidence>
<protein>
    <submittedName>
        <fullName evidence="10">Rhomboid family intramembrane serine protease</fullName>
    </submittedName>
</protein>
<dbReference type="PANTHER" id="PTHR43731">
    <property type="entry name" value="RHOMBOID PROTEASE"/>
    <property type="match status" value="1"/>
</dbReference>
<feature type="transmembrane region" description="Helical" evidence="7">
    <location>
        <begin position="241"/>
        <end position="261"/>
    </location>
</feature>
<sequence>MRHITTFASAEHARRFQDYLIARGIKCSVEDGQDGFALWVYDEDRVSEARQEVESFLQHPDAPQYLEARQAATAVLKKEASRRKAARGRIIDVKERWRAPVAANCPTTVAILLLCVFTFVEMHLLKDSRGLSQWLFFSTDGTWSAVRAGEWWRLWTPMLMHGGVLHILFNLLWWWDFALPIEARKGSWTFLAMVLTISLVANVLEFSFGGQWFLGMSGVNFGLFGYLWVKGKLDPEDGLGVSAAVAQMQVIWFLVCWFGLVGRIANWCHTGGLIMGVLLALMSILRRRGEKAFR</sequence>
<evidence type="ECO:0000256" key="1">
    <source>
        <dbReference type="ARBA" id="ARBA00004141"/>
    </source>
</evidence>
<dbReference type="GO" id="GO:0004252">
    <property type="term" value="F:serine-type endopeptidase activity"/>
    <property type="evidence" value="ECO:0007669"/>
    <property type="project" value="InterPro"/>
</dbReference>
<evidence type="ECO:0000256" key="3">
    <source>
        <dbReference type="ARBA" id="ARBA00022692"/>
    </source>
</evidence>
<keyword evidence="3 7" id="KW-0812">Transmembrane</keyword>
<feature type="transmembrane region" description="Helical" evidence="7">
    <location>
        <begin position="210"/>
        <end position="229"/>
    </location>
</feature>
<dbReference type="AlphaFoldDB" id="A0A7C4QQP6"/>
<keyword evidence="6 7" id="KW-0472">Membrane</keyword>
<dbReference type="Pfam" id="PF12122">
    <property type="entry name" value="Rhomboid_N"/>
    <property type="match status" value="1"/>
</dbReference>
<dbReference type="SUPFAM" id="SSF144091">
    <property type="entry name" value="Rhomboid-like"/>
    <property type="match status" value="1"/>
</dbReference>
<dbReference type="GO" id="GO:0006508">
    <property type="term" value="P:proteolysis"/>
    <property type="evidence" value="ECO:0007669"/>
    <property type="project" value="UniProtKB-KW"/>
</dbReference>
<feature type="transmembrane region" description="Helical" evidence="7">
    <location>
        <begin position="101"/>
        <end position="120"/>
    </location>
</feature>
<feature type="domain" description="Peptidase S54 GlpG peptidase N-terminal" evidence="9">
    <location>
        <begin position="1"/>
        <end position="74"/>
    </location>
</feature>
<organism evidence="10">
    <name type="scientific">Schlesneria paludicola</name>
    <dbReference type="NCBI Taxonomy" id="360056"/>
    <lineage>
        <taxon>Bacteria</taxon>
        <taxon>Pseudomonadati</taxon>
        <taxon>Planctomycetota</taxon>
        <taxon>Planctomycetia</taxon>
        <taxon>Planctomycetales</taxon>
        <taxon>Planctomycetaceae</taxon>
        <taxon>Schlesneria</taxon>
    </lineage>
</organism>
<dbReference type="Pfam" id="PF01694">
    <property type="entry name" value="Rhomboid"/>
    <property type="match status" value="1"/>
</dbReference>
<dbReference type="InterPro" id="IPR022732">
    <property type="entry name" value="Peptidase_S54_GlpG_N"/>
</dbReference>
<accession>A0A7C4QQP6</accession>
<feature type="transmembrane region" description="Helical" evidence="7">
    <location>
        <begin position="267"/>
        <end position="285"/>
    </location>
</feature>
<gene>
    <name evidence="10" type="ORF">ENS64_16570</name>
</gene>
<keyword evidence="5 7" id="KW-1133">Transmembrane helix</keyword>
<evidence type="ECO:0000259" key="9">
    <source>
        <dbReference type="Pfam" id="PF12122"/>
    </source>
</evidence>
<comment type="similarity">
    <text evidence="2">Belongs to the peptidase S54 family.</text>
</comment>
<name>A0A7C4QQP6_9PLAN</name>
<evidence type="ECO:0000256" key="5">
    <source>
        <dbReference type="ARBA" id="ARBA00022989"/>
    </source>
</evidence>
<dbReference type="Gene3D" id="1.20.1540.10">
    <property type="entry name" value="Rhomboid-like"/>
    <property type="match status" value="1"/>
</dbReference>